<gene>
    <name evidence="1" type="ORF">DID88_006292</name>
</gene>
<evidence type="ECO:0000313" key="2">
    <source>
        <dbReference type="Proteomes" id="UP000249056"/>
    </source>
</evidence>
<name>A0A395J297_9HELO</name>
<dbReference type="AlphaFoldDB" id="A0A395J297"/>
<sequence length="165" mass="18717">MLVIHHPPTAKQTHVYYSLELVNYQYKDIKGPKSSTFKGCYCLDLGSPSLRRTLEQVKYYKSGIHPTFGFVFRRRTSHIAVVFIYSSNLGIKRRQIHKFPSIDHRPSAIHHPSSIIHHPSSIIHHPSSIIHHPSSIIIIHHPPIHPSTHPPIPISKASAVSFPLS</sequence>
<organism evidence="1 2">
    <name type="scientific">Monilinia fructigena</name>
    <dbReference type="NCBI Taxonomy" id="38457"/>
    <lineage>
        <taxon>Eukaryota</taxon>
        <taxon>Fungi</taxon>
        <taxon>Dikarya</taxon>
        <taxon>Ascomycota</taxon>
        <taxon>Pezizomycotina</taxon>
        <taxon>Leotiomycetes</taxon>
        <taxon>Helotiales</taxon>
        <taxon>Sclerotiniaceae</taxon>
        <taxon>Monilinia</taxon>
    </lineage>
</organism>
<reference evidence="1 2" key="1">
    <citation type="submission" date="2018-06" db="EMBL/GenBank/DDBJ databases">
        <title>Genome Sequence of the Brown Rot Fungal Pathogen Monilinia fructigena.</title>
        <authorList>
            <person name="Landi L."/>
            <person name="De Miccolis Angelini R.M."/>
            <person name="Pollastro S."/>
            <person name="Abate D."/>
            <person name="Faretra F."/>
            <person name="Romanazzi G."/>
        </authorList>
    </citation>
    <scope>NUCLEOTIDE SEQUENCE [LARGE SCALE GENOMIC DNA]</scope>
    <source>
        <strain evidence="1 2">Mfrg269</strain>
    </source>
</reference>
<dbReference type="Proteomes" id="UP000249056">
    <property type="component" value="Unassembled WGS sequence"/>
</dbReference>
<comment type="caution">
    <text evidence="1">The sequence shown here is derived from an EMBL/GenBank/DDBJ whole genome shotgun (WGS) entry which is preliminary data.</text>
</comment>
<dbReference type="EMBL" id="QKRW01000006">
    <property type="protein sequence ID" value="RAL66602.1"/>
    <property type="molecule type" value="Genomic_DNA"/>
</dbReference>
<protein>
    <submittedName>
        <fullName evidence="1">Uncharacterized protein</fullName>
    </submittedName>
</protein>
<evidence type="ECO:0000313" key="1">
    <source>
        <dbReference type="EMBL" id="RAL66602.1"/>
    </source>
</evidence>
<accession>A0A395J297</accession>
<keyword evidence="2" id="KW-1185">Reference proteome</keyword>
<proteinExistence type="predicted"/>